<sequence length="83" mass="9343">MTTAVKASQVEQGFYYEKTGTPGWLRLIVHRHGDEVAYADFTGLSKCWVATIARWAGAQYTQAEAARLFPKEVADITRHLEAR</sequence>
<dbReference type="RefSeq" id="WP_128956562.1">
    <property type="nucleotide sequence ID" value="NZ_RKMK01000032.1"/>
</dbReference>
<name>A0A4Q0QFD4_9BRAD</name>
<dbReference type="Proteomes" id="UP000290174">
    <property type="component" value="Unassembled WGS sequence"/>
</dbReference>
<evidence type="ECO:0000313" key="2">
    <source>
        <dbReference type="Proteomes" id="UP000290174"/>
    </source>
</evidence>
<dbReference type="AlphaFoldDB" id="A0A4Q0QFD4"/>
<comment type="caution">
    <text evidence="1">The sequence shown here is derived from an EMBL/GenBank/DDBJ whole genome shotgun (WGS) entry which is preliminary data.</text>
</comment>
<protein>
    <submittedName>
        <fullName evidence="1">Uncharacterized protein</fullName>
    </submittedName>
</protein>
<reference evidence="1 2" key="1">
    <citation type="submission" date="2018-11" db="EMBL/GenBank/DDBJ databases">
        <title>Bradyrhizobium sp. nov., isolated from effective nodules of peanut in China.</title>
        <authorList>
            <person name="Li Y."/>
        </authorList>
    </citation>
    <scope>NUCLEOTIDE SEQUENCE [LARGE SCALE GENOMIC DNA]</scope>
    <source>
        <strain evidence="1 2">CCBAU 51770</strain>
    </source>
</reference>
<dbReference type="EMBL" id="RKMK01000032">
    <property type="protein sequence ID" value="RXG89548.1"/>
    <property type="molecule type" value="Genomic_DNA"/>
</dbReference>
<evidence type="ECO:0000313" key="1">
    <source>
        <dbReference type="EMBL" id="RXG89548.1"/>
    </source>
</evidence>
<accession>A0A4Q0QFD4</accession>
<organism evidence="1 2">
    <name type="scientific">Bradyrhizobium zhanjiangense</name>
    <dbReference type="NCBI Taxonomy" id="1325107"/>
    <lineage>
        <taxon>Bacteria</taxon>
        <taxon>Pseudomonadati</taxon>
        <taxon>Pseudomonadota</taxon>
        <taxon>Alphaproteobacteria</taxon>
        <taxon>Hyphomicrobiales</taxon>
        <taxon>Nitrobacteraceae</taxon>
        <taxon>Bradyrhizobium</taxon>
    </lineage>
</organism>
<proteinExistence type="predicted"/>
<gene>
    <name evidence="1" type="ORF">EAS61_27705</name>
</gene>